<sequence length="146" mass="15552">MPVSANIPFHASGGGSGDRNTKGLQMMGISNEGEWEQMGGRKVGSRRGGIGTKVVTMGNSEGATSQNPMVRIENKRQQNQQEQVMSQHLVVVQQPSNLSLGQTEGARVHARRGARKGNAALTSGLNNELMKDASALLEDNLLEVSV</sequence>
<dbReference type="AlphaFoldDB" id="A0A540NNW1"/>
<reference evidence="2 3" key="1">
    <citation type="journal article" date="2019" name="G3 (Bethesda)">
        <title>Sequencing of a Wild Apple (Malus baccata) Genome Unravels the Differences Between Cultivated and Wild Apple Species Regarding Disease Resistance and Cold Tolerance.</title>
        <authorList>
            <person name="Chen X."/>
        </authorList>
    </citation>
    <scope>NUCLEOTIDE SEQUENCE [LARGE SCALE GENOMIC DNA]</scope>
    <source>
        <strain evidence="3">cv. Shandingzi</strain>
        <tissue evidence="2">Leaves</tissue>
    </source>
</reference>
<comment type="caution">
    <text evidence="2">The sequence shown here is derived from an EMBL/GenBank/DDBJ whole genome shotgun (WGS) entry which is preliminary data.</text>
</comment>
<dbReference type="EMBL" id="VIEB01000016">
    <property type="protein sequence ID" value="TQE12728.1"/>
    <property type="molecule type" value="Genomic_DNA"/>
</dbReference>
<evidence type="ECO:0000313" key="3">
    <source>
        <dbReference type="Proteomes" id="UP000315295"/>
    </source>
</evidence>
<feature type="region of interest" description="Disordered" evidence="1">
    <location>
        <begin position="1"/>
        <end position="22"/>
    </location>
</feature>
<keyword evidence="3" id="KW-1185">Reference proteome</keyword>
<name>A0A540NNW1_MALBA</name>
<evidence type="ECO:0000256" key="1">
    <source>
        <dbReference type="SAM" id="MobiDB-lite"/>
    </source>
</evidence>
<dbReference type="Proteomes" id="UP000315295">
    <property type="component" value="Unassembled WGS sequence"/>
</dbReference>
<protein>
    <submittedName>
        <fullName evidence="2">Uncharacterized protein</fullName>
    </submittedName>
</protein>
<proteinExistence type="predicted"/>
<organism evidence="2 3">
    <name type="scientific">Malus baccata</name>
    <name type="common">Siberian crab apple</name>
    <name type="synonym">Pyrus baccata</name>
    <dbReference type="NCBI Taxonomy" id="106549"/>
    <lineage>
        <taxon>Eukaryota</taxon>
        <taxon>Viridiplantae</taxon>
        <taxon>Streptophyta</taxon>
        <taxon>Embryophyta</taxon>
        <taxon>Tracheophyta</taxon>
        <taxon>Spermatophyta</taxon>
        <taxon>Magnoliopsida</taxon>
        <taxon>eudicotyledons</taxon>
        <taxon>Gunneridae</taxon>
        <taxon>Pentapetalae</taxon>
        <taxon>rosids</taxon>
        <taxon>fabids</taxon>
        <taxon>Rosales</taxon>
        <taxon>Rosaceae</taxon>
        <taxon>Amygdaloideae</taxon>
        <taxon>Maleae</taxon>
        <taxon>Malus</taxon>
    </lineage>
</organism>
<accession>A0A540NNW1</accession>
<feature type="compositionally biased region" description="Polar residues" evidence="1">
    <location>
        <begin position="57"/>
        <end position="67"/>
    </location>
</feature>
<evidence type="ECO:0000313" key="2">
    <source>
        <dbReference type="EMBL" id="TQE12728.1"/>
    </source>
</evidence>
<feature type="region of interest" description="Disordered" evidence="1">
    <location>
        <begin position="38"/>
        <end position="67"/>
    </location>
</feature>
<gene>
    <name evidence="2" type="ORF">C1H46_001601</name>
</gene>